<feature type="region of interest" description="Disordered" evidence="1">
    <location>
        <begin position="639"/>
        <end position="662"/>
    </location>
</feature>
<feature type="compositionally biased region" description="Basic and acidic residues" evidence="1">
    <location>
        <begin position="545"/>
        <end position="555"/>
    </location>
</feature>
<evidence type="ECO:0000313" key="2">
    <source>
        <dbReference type="EMBL" id="CAL8122362.1"/>
    </source>
</evidence>
<dbReference type="Proteomes" id="UP001642540">
    <property type="component" value="Unassembled WGS sequence"/>
</dbReference>
<sequence>MPCTRSMVTRSVSKPSTKKNGRAADEEEMPPPPTSPPKARPTRSKKVIKQSSQEVTTSKSSGSTRSTRSRAHSKADQAVEVESNPPSPRPSRSTRQKPSTASKAKSAVAKQLSKQVVDVESDSDLSPKPLPVATTSKSALKSKTEGKTAASTSKGPTKRTRARTKKLESETEDASTDAEIDKPKRKNLTLEQLHKHHVLPLKTALSVCEAFPKIIKKIAETDTIERMQNEFQQLMNSEDMLPPPVPASTTKGKGRKKRNRSPEVPTSKTDLPMSFNFAENKEDAPANKKMIVDAPTPEIESKTMVSSKKGTTELRSGESSEQETDSAEVELLEKEDKEKELPQKPHPSKVVEKKIKKTKTKRVKKVKEESSASDQEKASSIAANDDRQEEQAMTVDPKPDNQKGCDSTPDTENSTPAIVHVELDKQQSSDFDKDLKSKSEQDGAKSGTILSSMDSEEALKNCHTDPEPKSMHEVRKNDVEKSISPINKLEVDENNIKQTNITPEVCASSNGITSKIQVNDNDVNTTHTAETKKKPMLEETFVFDTPKEDAKEKTTKLNTTFTPELQFSETPKSSRPQQILNETVVISKDSSPACVNETDEDHILAPESPDSANINSANGKVHSLVKYFDKQTDKSKISHDCKADSTEKIETNDDGTPVENNPNATFVLPPTKKDNHPNPLMNVTVCVKKAGVPDSIKEDSFLPTQKLNVNPTSESAASRTFVKEAPSLTVVLEEEDEKIARLSKQNDTNRAAAKPSKDVNKGISSSSSSSGCSMKSAVSQPCLTSKHKVAASSIKNGPSHGSTGKLHDVHKSKPLEEAERRRQELLNLKVEQQKKKNEEWRKKAEKNNLEEAKKQKEKAKAIQTASSTSNIIKKPHQFAKPNIAADLGLASGFQKPKTVFGSSSKVPPIGAIGGSKVLPSFPKAPFQKQAPPPPPNDHEIDDSFKSASTSFLDGTMEGHLSSYDITVYEDLDEDLKHRENKTIPKWASDKDALKEALFSMVLLSEYQYKISSGFPKPDKNYRLFPNKNY</sequence>
<feature type="region of interest" description="Disordered" evidence="1">
    <location>
        <begin position="741"/>
        <end position="874"/>
    </location>
</feature>
<feature type="compositionally biased region" description="Basic and acidic residues" evidence="1">
    <location>
        <begin position="366"/>
        <end position="377"/>
    </location>
</feature>
<feature type="compositionally biased region" description="Acidic residues" evidence="1">
    <location>
        <begin position="320"/>
        <end position="330"/>
    </location>
</feature>
<feature type="compositionally biased region" description="Polar residues" evidence="1">
    <location>
        <begin position="404"/>
        <end position="416"/>
    </location>
</feature>
<feature type="compositionally biased region" description="Basic and acidic residues" evidence="1">
    <location>
        <begin position="639"/>
        <end position="651"/>
    </location>
</feature>
<feature type="compositionally biased region" description="Low complexity" evidence="1">
    <location>
        <begin position="90"/>
        <end position="115"/>
    </location>
</feature>
<feature type="region of interest" description="Disordered" evidence="1">
    <location>
        <begin position="922"/>
        <end position="944"/>
    </location>
</feature>
<feature type="region of interest" description="Disordered" evidence="1">
    <location>
        <begin position="1"/>
        <end position="188"/>
    </location>
</feature>
<name>A0ABP1RCQ5_9HEXA</name>
<gene>
    <name evidence="2" type="ORF">ODALV1_LOCUS19766</name>
</gene>
<accession>A0ABP1RCQ5</accession>
<organism evidence="2 3">
    <name type="scientific">Orchesella dallaii</name>
    <dbReference type="NCBI Taxonomy" id="48710"/>
    <lineage>
        <taxon>Eukaryota</taxon>
        <taxon>Metazoa</taxon>
        <taxon>Ecdysozoa</taxon>
        <taxon>Arthropoda</taxon>
        <taxon>Hexapoda</taxon>
        <taxon>Collembola</taxon>
        <taxon>Entomobryomorpha</taxon>
        <taxon>Entomobryoidea</taxon>
        <taxon>Orchesellidae</taxon>
        <taxon>Orchesellinae</taxon>
        <taxon>Orchesella</taxon>
    </lineage>
</organism>
<feature type="compositionally biased region" description="Low complexity" evidence="1">
    <location>
        <begin position="764"/>
        <end position="779"/>
    </location>
</feature>
<feature type="compositionally biased region" description="Polar residues" evidence="1">
    <location>
        <begin position="793"/>
        <end position="802"/>
    </location>
</feature>
<keyword evidence="3" id="KW-1185">Reference proteome</keyword>
<reference evidence="2 3" key="1">
    <citation type="submission" date="2024-08" db="EMBL/GenBank/DDBJ databases">
        <authorList>
            <person name="Cucini C."/>
            <person name="Frati F."/>
        </authorList>
    </citation>
    <scope>NUCLEOTIDE SEQUENCE [LARGE SCALE GENOMIC DNA]</scope>
</reference>
<proteinExistence type="predicted"/>
<feature type="compositionally biased region" description="Basic and acidic residues" evidence="1">
    <location>
        <begin position="457"/>
        <end position="481"/>
    </location>
</feature>
<feature type="compositionally biased region" description="Basic and acidic residues" evidence="1">
    <location>
        <begin position="805"/>
        <end position="824"/>
    </location>
</feature>
<feature type="compositionally biased region" description="Pro residues" evidence="1">
    <location>
        <begin position="30"/>
        <end position="39"/>
    </location>
</feature>
<feature type="compositionally biased region" description="Basic and acidic residues" evidence="1">
    <location>
        <begin position="421"/>
        <end position="443"/>
    </location>
</feature>
<feature type="compositionally biased region" description="Basic and acidic residues" evidence="1">
    <location>
        <begin position="331"/>
        <end position="353"/>
    </location>
</feature>
<evidence type="ECO:0000256" key="1">
    <source>
        <dbReference type="SAM" id="MobiDB-lite"/>
    </source>
</evidence>
<dbReference type="EMBL" id="CAXLJM020000068">
    <property type="protein sequence ID" value="CAL8122362.1"/>
    <property type="molecule type" value="Genomic_DNA"/>
</dbReference>
<feature type="compositionally biased region" description="Polar residues" evidence="1">
    <location>
        <begin position="1"/>
        <end position="15"/>
    </location>
</feature>
<evidence type="ECO:0000313" key="3">
    <source>
        <dbReference type="Proteomes" id="UP001642540"/>
    </source>
</evidence>
<feature type="region of interest" description="Disordered" evidence="1">
    <location>
        <begin position="235"/>
        <end position="481"/>
    </location>
</feature>
<feature type="compositionally biased region" description="Basic and acidic residues" evidence="1">
    <location>
        <begin position="831"/>
        <end position="860"/>
    </location>
</feature>
<protein>
    <recommendedName>
        <fullName evidence="4">Inner centromere protein ARK-binding domain-containing protein</fullName>
    </recommendedName>
</protein>
<feature type="region of interest" description="Disordered" evidence="1">
    <location>
        <begin position="537"/>
        <end position="578"/>
    </location>
</feature>
<feature type="compositionally biased region" description="Basic residues" evidence="1">
    <location>
        <begin position="354"/>
        <end position="365"/>
    </location>
</feature>
<feature type="compositionally biased region" description="Low complexity" evidence="1">
    <location>
        <begin position="56"/>
        <end position="66"/>
    </location>
</feature>
<feature type="compositionally biased region" description="Polar residues" evidence="1">
    <location>
        <begin position="556"/>
        <end position="578"/>
    </location>
</feature>
<comment type="caution">
    <text evidence="2">The sequence shown here is derived from an EMBL/GenBank/DDBJ whole genome shotgun (WGS) entry which is preliminary data.</text>
</comment>
<evidence type="ECO:0008006" key="4">
    <source>
        <dbReference type="Google" id="ProtNLM"/>
    </source>
</evidence>